<dbReference type="RefSeq" id="WP_233372303.1">
    <property type="nucleotide sequence ID" value="NZ_JAJTWU010000004.1"/>
</dbReference>
<sequence length="236" mass="24487">MNLISSLRGAAAALAVFATHAHAGLLYQQSAAPSPGSSWTSHFAAGEGGYQTFDDFSVGSNARVDHVAWHGTYLTVEAGGLKGAAPNTDSWTVEFWSGDAAGPQNKLYSQDISTALVTSSSSGSVPWGGTTIDLYDFSVDLPTPFEVAADDRYWFSVVSKAGAFLPFFSWTDAEAPGDSQQRMSDGLGNVVAGFERGGNRAFALSGAEVPEPGSMALVAGALVAAALGARRRARKG</sequence>
<dbReference type="EMBL" id="JAJTWU010000004">
    <property type="protein sequence ID" value="MCE4555290.1"/>
    <property type="molecule type" value="Genomic_DNA"/>
</dbReference>
<comment type="caution">
    <text evidence="3">The sequence shown here is derived from an EMBL/GenBank/DDBJ whole genome shotgun (WGS) entry which is preliminary data.</text>
</comment>
<organism evidence="3 4">
    <name type="scientific">Pelomonas cellulosilytica</name>
    <dbReference type="NCBI Taxonomy" id="2906762"/>
    <lineage>
        <taxon>Bacteria</taxon>
        <taxon>Pseudomonadati</taxon>
        <taxon>Pseudomonadota</taxon>
        <taxon>Betaproteobacteria</taxon>
        <taxon>Burkholderiales</taxon>
        <taxon>Sphaerotilaceae</taxon>
        <taxon>Roseateles</taxon>
    </lineage>
</organism>
<protein>
    <submittedName>
        <fullName evidence="3">PEP-CTERM sorting domain-containing protein</fullName>
    </submittedName>
</protein>
<dbReference type="NCBIfam" id="TIGR02595">
    <property type="entry name" value="PEP_CTERM"/>
    <property type="match status" value="1"/>
</dbReference>
<evidence type="ECO:0000313" key="4">
    <source>
        <dbReference type="Proteomes" id="UP001200741"/>
    </source>
</evidence>
<dbReference type="Pfam" id="PF07589">
    <property type="entry name" value="PEP-CTERM"/>
    <property type="match status" value="1"/>
</dbReference>
<dbReference type="Proteomes" id="UP001200741">
    <property type="component" value="Unassembled WGS sequence"/>
</dbReference>
<gene>
    <name evidence="3" type="ORF">LXT13_12775</name>
</gene>
<accession>A0ABS8XUD6</accession>
<dbReference type="InterPro" id="IPR013424">
    <property type="entry name" value="Ice-binding_C"/>
</dbReference>
<keyword evidence="1" id="KW-0732">Signal</keyword>
<keyword evidence="4" id="KW-1185">Reference proteome</keyword>
<evidence type="ECO:0000256" key="1">
    <source>
        <dbReference type="SAM" id="SignalP"/>
    </source>
</evidence>
<name>A0ABS8XUD6_9BURK</name>
<feature type="domain" description="Ice-binding protein C-terminal" evidence="2">
    <location>
        <begin position="209"/>
        <end position="232"/>
    </location>
</feature>
<proteinExistence type="predicted"/>
<feature type="signal peptide" evidence="1">
    <location>
        <begin position="1"/>
        <end position="23"/>
    </location>
</feature>
<evidence type="ECO:0000313" key="3">
    <source>
        <dbReference type="EMBL" id="MCE4555290.1"/>
    </source>
</evidence>
<reference evidence="3 4" key="1">
    <citation type="submission" date="2021-12" db="EMBL/GenBank/DDBJ databases">
        <title>Genome seq of P8.</title>
        <authorList>
            <person name="Seo T."/>
        </authorList>
    </citation>
    <scope>NUCLEOTIDE SEQUENCE [LARGE SCALE GENOMIC DNA]</scope>
    <source>
        <strain evidence="3 4">P8</strain>
    </source>
</reference>
<evidence type="ECO:0000259" key="2">
    <source>
        <dbReference type="Pfam" id="PF07589"/>
    </source>
</evidence>
<feature type="chain" id="PRO_5046545459" evidence="1">
    <location>
        <begin position="24"/>
        <end position="236"/>
    </location>
</feature>